<comment type="subcellular location">
    <subcellularLocation>
        <location evidence="2">Cytoplasm</location>
    </subcellularLocation>
    <subcellularLocation>
        <location evidence="1">Nucleus</location>
    </subcellularLocation>
</comment>
<evidence type="ECO:0000256" key="3">
    <source>
        <dbReference type="ARBA" id="ARBA00022490"/>
    </source>
</evidence>
<dbReference type="GO" id="GO:0005737">
    <property type="term" value="C:cytoplasm"/>
    <property type="evidence" value="ECO:0007669"/>
    <property type="project" value="UniProtKB-SubCell"/>
</dbReference>
<evidence type="ECO:0000313" key="6">
    <source>
        <dbReference type="EMBL" id="GFQ01195.1"/>
    </source>
</evidence>
<feature type="domain" description="PCI" evidence="5">
    <location>
        <begin position="1"/>
        <end position="113"/>
    </location>
</feature>
<dbReference type="OrthoDB" id="911856at2759"/>
<dbReference type="Pfam" id="PF07970">
    <property type="entry name" value="COPIIcoated_ERV"/>
    <property type="match status" value="1"/>
</dbReference>
<dbReference type="InterPro" id="IPR012936">
    <property type="entry name" value="Erv_C"/>
</dbReference>
<dbReference type="Gene3D" id="1.10.10.10">
    <property type="entry name" value="Winged helix-like DNA-binding domain superfamily/Winged helix DNA-binding domain"/>
    <property type="match status" value="1"/>
</dbReference>
<dbReference type="InterPro" id="IPR000717">
    <property type="entry name" value="PCI_dom"/>
</dbReference>
<evidence type="ECO:0000256" key="1">
    <source>
        <dbReference type="ARBA" id="ARBA00004123"/>
    </source>
</evidence>
<dbReference type="EMBL" id="BMAC01000664">
    <property type="protein sequence ID" value="GFQ01195.1"/>
    <property type="molecule type" value="Genomic_DNA"/>
</dbReference>
<keyword evidence="3" id="KW-0963">Cytoplasm</keyword>
<evidence type="ECO:0000256" key="4">
    <source>
        <dbReference type="ARBA" id="ARBA00023242"/>
    </source>
</evidence>
<accession>A0A830CYF4</accession>
<evidence type="ECO:0000259" key="5">
    <source>
        <dbReference type="PROSITE" id="PS50250"/>
    </source>
</evidence>
<reference evidence="6" key="1">
    <citation type="submission" date="2020-07" db="EMBL/GenBank/DDBJ databases">
        <title>Ethylene signaling mediates host invasion by parasitic plants.</title>
        <authorList>
            <person name="Yoshida S."/>
        </authorList>
    </citation>
    <scope>NUCLEOTIDE SEQUENCE</scope>
    <source>
        <strain evidence="6">Okayama</strain>
    </source>
</reference>
<evidence type="ECO:0000256" key="2">
    <source>
        <dbReference type="ARBA" id="ARBA00004496"/>
    </source>
</evidence>
<organism evidence="6 7">
    <name type="scientific">Phtheirospermum japonicum</name>
    <dbReference type="NCBI Taxonomy" id="374723"/>
    <lineage>
        <taxon>Eukaryota</taxon>
        <taxon>Viridiplantae</taxon>
        <taxon>Streptophyta</taxon>
        <taxon>Embryophyta</taxon>
        <taxon>Tracheophyta</taxon>
        <taxon>Spermatophyta</taxon>
        <taxon>Magnoliopsida</taxon>
        <taxon>eudicotyledons</taxon>
        <taxon>Gunneridae</taxon>
        <taxon>Pentapetalae</taxon>
        <taxon>asterids</taxon>
        <taxon>lamiids</taxon>
        <taxon>Lamiales</taxon>
        <taxon>Orobanchaceae</taxon>
        <taxon>Orobanchaceae incertae sedis</taxon>
        <taxon>Phtheirospermum</taxon>
    </lineage>
</organism>
<name>A0A830CYF4_9LAMI</name>
<proteinExistence type="predicted"/>
<sequence>MCTEYYLFGDGFNFKVYIITTAESSNSLNVNIMMYSTGITYELERCVRTNKPKLESRLTQTYVTLSLQDIANTIQLNGPNEAEMHVLRMVQEGEIYATINQKDGIVRFLEDPEQCKTCEMIDRVDLSIQRIMMLSKKLNSMNTIMSLDPSYLGKVGKECQRLDFDDFNTAPSMILIHDDQKDHHEESDHKIKLQNLDEKAKNMIKKVKHALANGEGCRVYGVLDVQRVAGNFHISVHGFLWHKWSIDSFT</sequence>
<dbReference type="PANTHER" id="PTHR10758">
    <property type="entry name" value="26S PROTEASOME NON-ATPASE REGULATORY SUBUNIT 3/COP9 SIGNALOSOME COMPLEX SUBUNIT 3"/>
    <property type="match status" value="1"/>
</dbReference>
<dbReference type="InterPro" id="IPR050756">
    <property type="entry name" value="CSN3"/>
</dbReference>
<dbReference type="Pfam" id="PF01399">
    <property type="entry name" value="PCI"/>
    <property type="match status" value="1"/>
</dbReference>
<evidence type="ECO:0000313" key="7">
    <source>
        <dbReference type="Proteomes" id="UP000653305"/>
    </source>
</evidence>
<keyword evidence="4" id="KW-0539">Nucleus</keyword>
<dbReference type="GO" id="GO:0008180">
    <property type="term" value="C:COP9 signalosome"/>
    <property type="evidence" value="ECO:0007669"/>
    <property type="project" value="TreeGrafter"/>
</dbReference>
<dbReference type="SMART" id="SM00088">
    <property type="entry name" value="PINT"/>
    <property type="match status" value="1"/>
</dbReference>
<gene>
    <name evidence="6" type="ORF">PHJA_002263400</name>
</gene>
<protein>
    <submittedName>
        <fullName evidence="6">Cop9 signalosome complex subunit 3</fullName>
    </submittedName>
</protein>
<dbReference type="PROSITE" id="PS50250">
    <property type="entry name" value="PCI"/>
    <property type="match status" value="1"/>
</dbReference>
<dbReference type="InterPro" id="IPR036390">
    <property type="entry name" value="WH_DNA-bd_sf"/>
</dbReference>
<keyword evidence="7" id="KW-1185">Reference proteome</keyword>
<dbReference type="PANTHER" id="PTHR10758:SF1">
    <property type="entry name" value="COP9 SIGNALOSOME COMPLEX SUBUNIT 3"/>
    <property type="match status" value="1"/>
</dbReference>
<dbReference type="GO" id="GO:0006511">
    <property type="term" value="P:ubiquitin-dependent protein catabolic process"/>
    <property type="evidence" value="ECO:0007669"/>
    <property type="project" value="TreeGrafter"/>
</dbReference>
<dbReference type="InterPro" id="IPR036388">
    <property type="entry name" value="WH-like_DNA-bd_sf"/>
</dbReference>
<dbReference type="AlphaFoldDB" id="A0A830CYF4"/>
<dbReference type="SUPFAM" id="SSF46785">
    <property type="entry name" value="Winged helix' DNA-binding domain"/>
    <property type="match status" value="1"/>
</dbReference>
<comment type="caution">
    <text evidence="6">The sequence shown here is derived from an EMBL/GenBank/DDBJ whole genome shotgun (WGS) entry which is preliminary data.</text>
</comment>
<dbReference type="Proteomes" id="UP000653305">
    <property type="component" value="Unassembled WGS sequence"/>
</dbReference>